<evidence type="ECO:0000256" key="5">
    <source>
        <dbReference type="ARBA" id="ARBA00013212"/>
    </source>
</evidence>
<dbReference type="InterPro" id="IPR043130">
    <property type="entry name" value="CDP-OH_PTrfase_TM_dom"/>
</dbReference>
<evidence type="ECO:0000256" key="7">
    <source>
        <dbReference type="ARBA" id="ARBA00022679"/>
    </source>
</evidence>
<keyword evidence="22" id="KW-1185">Reference proteome</keyword>
<evidence type="ECO:0000256" key="21">
    <source>
        <dbReference type="SAM" id="Phobius"/>
    </source>
</evidence>
<dbReference type="EC" id="2.7.8.11" evidence="5"/>
<keyword evidence="9" id="KW-0479">Metal-binding</keyword>
<keyword evidence="10" id="KW-0460">Magnesium</keyword>
<dbReference type="AlphaFoldDB" id="A0A183BL86"/>
<evidence type="ECO:0000313" key="22">
    <source>
        <dbReference type="Proteomes" id="UP000050741"/>
    </source>
</evidence>
<keyword evidence="13 21" id="KW-0472">Membrane</keyword>
<proteinExistence type="inferred from homology"/>
<evidence type="ECO:0000256" key="8">
    <source>
        <dbReference type="ARBA" id="ARBA00022692"/>
    </source>
</evidence>
<dbReference type="GO" id="GO:0046872">
    <property type="term" value="F:metal ion binding"/>
    <property type="evidence" value="ECO:0007669"/>
    <property type="project" value="UniProtKB-KW"/>
</dbReference>
<feature type="transmembrane region" description="Helical" evidence="21">
    <location>
        <begin position="606"/>
        <end position="626"/>
    </location>
</feature>
<name>A0A183BL86_GLOPA</name>
<dbReference type="InterPro" id="IPR011990">
    <property type="entry name" value="TPR-like_helical_dom_sf"/>
</dbReference>
<evidence type="ECO:0000256" key="20">
    <source>
        <dbReference type="SAM" id="MobiDB-lite"/>
    </source>
</evidence>
<keyword evidence="8 21" id="KW-0812">Transmembrane</keyword>
<dbReference type="PROSITE" id="PS00379">
    <property type="entry name" value="CDP_ALCOHOL_P_TRANSF"/>
    <property type="match status" value="1"/>
</dbReference>
<evidence type="ECO:0000256" key="3">
    <source>
        <dbReference type="ARBA" id="ARBA00004141"/>
    </source>
</evidence>
<evidence type="ECO:0000256" key="10">
    <source>
        <dbReference type="ARBA" id="ARBA00022842"/>
    </source>
</evidence>
<accession>A0A183BL86</accession>
<feature type="transmembrane region" description="Helical" evidence="21">
    <location>
        <begin position="738"/>
        <end position="757"/>
    </location>
</feature>
<reference evidence="22" key="2">
    <citation type="submission" date="2014-05" db="EMBL/GenBank/DDBJ databases">
        <title>The genome and life-stage specific transcriptomes of Globodera pallida elucidate key aspects of plant parasitism by a cyst nematode.</title>
        <authorList>
            <person name="Cotton J.A."/>
            <person name="Lilley C.J."/>
            <person name="Jones L.M."/>
            <person name="Kikuchi T."/>
            <person name="Reid A.J."/>
            <person name="Thorpe P."/>
            <person name="Tsai I.J."/>
            <person name="Beasley H."/>
            <person name="Blok V."/>
            <person name="Cock P.J.A."/>
            <person name="Van den Akker S.E."/>
            <person name="Holroyd N."/>
            <person name="Hunt M."/>
            <person name="Mantelin S."/>
            <person name="Naghra H."/>
            <person name="Pain A."/>
            <person name="Palomares-Rius J.E."/>
            <person name="Zarowiecki M."/>
            <person name="Berriman M."/>
            <person name="Jones J.T."/>
            <person name="Urwin P.E."/>
        </authorList>
    </citation>
    <scope>NUCLEOTIDE SEQUENCE [LARGE SCALE GENOMIC DNA]</scope>
    <source>
        <strain evidence="22">Lindley</strain>
    </source>
</reference>
<keyword evidence="14" id="KW-0594">Phospholipid biosynthesis</keyword>
<keyword evidence="6" id="KW-0444">Lipid biosynthesis</keyword>
<dbReference type="GO" id="GO:0003881">
    <property type="term" value="F:CDP-diacylglycerol-inositol 3-phosphatidyltransferase activity"/>
    <property type="evidence" value="ECO:0007669"/>
    <property type="project" value="UniProtKB-EC"/>
</dbReference>
<comment type="cofactor">
    <cofactor evidence="1">
        <name>Mn(2+)</name>
        <dbReference type="ChEBI" id="CHEBI:29035"/>
    </cofactor>
</comment>
<dbReference type="SUPFAM" id="SSF48452">
    <property type="entry name" value="TPR-like"/>
    <property type="match status" value="1"/>
</dbReference>
<reference evidence="23" key="3">
    <citation type="submission" date="2016-06" db="UniProtKB">
        <authorList>
            <consortium name="WormBaseParasite"/>
        </authorList>
    </citation>
    <scope>IDENTIFICATION</scope>
</reference>
<evidence type="ECO:0000313" key="23">
    <source>
        <dbReference type="WBParaSite" id="GPLIN_000137100"/>
    </source>
</evidence>
<dbReference type="PANTHER" id="PTHR15362">
    <property type="entry name" value="PHOSPHATIDYLINOSITOL SYNTHASE"/>
    <property type="match status" value="1"/>
</dbReference>
<dbReference type="FunFam" id="1.20.120.1760:FF:000003">
    <property type="entry name" value="CDP-diacylglycerol--inositol 3-phosphatidyltransferase"/>
    <property type="match status" value="1"/>
</dbReference>
<evidence type="ECO:0000256" key="14">
    <source>
        <dbReference type="ARBA" id="ARBA00023209"/>
    </source>
</evidence>
<keyword evidence="12" id="KW-0443">Lipid metabolism</keyword>
<dbReference type="WBParaSite" id="GPLIN_000137100">
    <property type="protein sequence ID" value="GPLIN_000137100"/>
    <property type="gene ID" value="GPLIN_000137100"/>
</dbReference>
<evidence type="ECO:0000256" key="11">
    <source>
        <dbReference type="ARBA" id="ARBA00022989"/>
    </source>
</evidence>
<evidence type="ECO:0000256" key="18">
    <source>
        <dbReference type="ARBA" id="ARBA00079946"/>
    </source>
</evidence>
<evidence type="ECO:0000256" key="2">
    <source>
        <dbReference type="ARBA" id="ARBA00001946"/>
    </source>
</evidence>
<dbReference type="GO" id="GO:0005794">
    <property type="term" value="C:Golgi apparatus"/>
    <property type="evidence" value="ECO:0007669"/>
    <property type="project" value="TreeGrafter"/>
</dbReference>
<dbReference type="Gene3D" id="1.20.120.1760">
    <property type="match status" value="1"/>
</dbReference>
<dbReference type="GO" id="GO:0016020">
    <property type="term" value="C:membrane"/>
    <property type="evidence" value="ECO:0007669"/>
    <property type="project" value="UniProtKB-SubCell"/>
</dbReference>
<comment type="cofactor">
    <cofactor evidence="2">
        <name>Mg(2+)</name>
        <dbReference type="ChEBI" id="CHEBI:18420"/>
    </cofactor>
</comment>
<feature type="region of interest" description="Disordered" evidence="20">
    <location>
        <begin position="804"/>
        <end position="823"/>
    </location>
</feature>
<dbReference type="InterPro" id="IPR048254">
    <property type="entry name" value="CDP_ALCOHOL_P_TRANSF_CS"/>
</dbReference>
<evidence type="ECO:0000256" key="16">
    <source>
        <dbReference type="ARBA" id="ARBA00023264"/>
    </source>
</evidence>
<dbReference type="InterPro" id="IPR000462">
    <property type="entry name" value="CDP-OH_P_trans"/>
</dbReference>
<comment type="subcellular location">
    <subcellularLocation>
        <location evidence="3">Membrane</location>
        <topology evidence="3">Multi-pass membrane protein</topology>
    </subcellularLocation>
</comment>
<evidence type="ECO:0000256" key="13">
    <source>
        <dbReference type="ARBA" id="ARBA00023136"/>
    </source>
</evidence>
<keyword evidence="11 21" id="KW-1133">Transmembrane helix</keyword>
<evidence type="ECO:0000256" key="1">
    <source>
        <dbReference type="ARBA" id="ARBA00001936"/>
    </source>
</evidence>
<feature type="transmembrane region" description="Helical" evidence="21">
    <location>
        <begin position="675"/>
        <end position="701"/>
    </location>
</feature>
<keyword evidence="16" id="KW-1208">Phospholipid metabolism</keyword>
<evidence type="ECO:0000256" key="17">
    <source>
        <dbReference type="ARBA" id="ARBA00070582"/>
    </source>
</evidence>
<evidence type="ECO:0000256" key="19">
    <source>
        <dbReference type="RuleBase" id="RU003750"/>
    </source>
</evidence>
<evidence type="ECO:0000256" key="4">
    <source>
        <dbReference type="ARBA" id="ARBA00010441"/>
    </source>
</evidence>
<protein>
    <recommendedName>
        <fullName evidence="17">CDP-diacylglycerol--inositol 3-phosphatidyltransferase</fullName>
        <ecNumber evidence="5">2.7.8.11</ecNumber>
    </recommendedName>
    <alternativeName>
        <fullName evidence="18">Phosphatidylinositol synthase</fullName>
    </alternativeName>
</protein>
<reference evidence="22" key="1">
    <citation type="submission" date="2013-12" db="EMBL/GenBank/DDBJ databases">
        <authorList>
            <person name="Aslett M."/>
        </authorList>
    </citation>
    <scope>NUCLEOTIDE SEQUENCE [LARGE SCALE GENOMIC DNA]</scope>
    <source>
        <strain evidence="22">Lindley</strain>
    </source>
</reference>
<keyword evidence="15" id="KW-0464">Manganese</keyword>
<comment type="similarity">
    <text evidence="4 19">Belongs to the CDP-alcohol phosphatidyltransferase class-I family.</text>
</comment>
<dbReference type="InterPro" id="IPR019734">
    <property type="entry name" value="TPR_rpt"/>
</dbReference>
<feature type="transmembrane region" description="Helical" evidence="21">
    <location>
        <begin position="17"/>
        <end position="35"/>
    </location>
</feature>
<dbReference type="SMART" id="SM00028">
    <property type="entry name" value="TPR"/>
    <property type="match status" value="3"/>
</dbReference>
<sequence>MSTNSVPSRSWLFSKRVLAVAAALGLGGTVLYLVLRSRKSSRTGSESIVQEVERKKACGVDAFRHRRFEEALCFFGEAIDVLRKASVKLAGSAEKEKLDELLSSCENNNAACYDALGDTESCLLHCALAIQIKPNYVKAMVRRAKCNVKLGRHEKALNDYLDLINVGNVSQESLNVYQSELDKAADVIIGPVFDEIMQSRIDKPMKISQLLVCEWLYSTVTNDPIQARMANLANDVNSQQSSGLDVALLALKRGEYDKIASLAIPIVDDQTIDLVDKMLAVLLAARFLHYQTLDGQALEIAQKFDNFWDKLDEEQKLVHKDVHVAYITLQLSLIRLIENELMSSSENLTINKTNKDRCYQLVDHALNINPKNVDPLKAKNIDPKHPFIRFYEIHGDLSLAVRQESFVDIQKQMFQLEQALQDSEKVPMFAFIILSRFAMLFQNNQLAAEACKKLLEKMSNCSYAIFLSGLLDCNPNALSDRAAFATFVKRTERAMRKAIEADANNWEPYRMLGKISADKQVLSEAVDFYSAAIALARKRDELMVLLKERLMVTVFVKRKNEGKKVHLGVMSPRKAEASVGQRLPLSGSVSSGSKVLTAVARGDNVFLFYPNLLGYVRIILALGAFCAMSSGEKQWRAALWYFTSALLDAFDGYLARKFNQSSRFGAMLDQLTDRLTFLGVLMALCHFYSSKMLFFQFVAFLDIAAHWMHLHATDLTGKESHKGSTNPVLNFYYTSKPCLFWMCFGNEAFYGLLYINYFWAGPALFFGIHLMPVLAALTCPVALAKSALNVLHLVMASQTVAEHDQEQRRRMSKQRVEEGKKGI</sequence>
<evidence type="ECO:0000256" key="6">
    <source>
        <dbReference type="ARBA" id="ARBA00022516"/>
    </source>
</evidence>
<feature type="transmembrane region" description="Helical" evidence="21">
    <location>
        <begin position="763"/>
        <end position="783"/>
    </location>
</feature>
<dbReference type="Proteomes" id="UP000050741">
    <property type="component" value="Unassembled WGS sequence"/>
</dbReference>
<evidence type="ECO:0000256" key="12">
    <source>
        <dbReference type="ARBA" id="ARBA00023098"/>
    </source>
</evidence>
<keyword evidence="7 19" id="KW-0808">Transferase</keyword>
<dbReference type="Pfam" id="PF01066">
    <property type="entry name" value="CDP-OH_P_transf"/>
    <property type="match status" value="1"/>
</dbReference>
<dbReference type="Gene3D" id="1.25.40.10">
    <property type="entry name" value="Tetratricopeptide repeat domain"/>
    <property type="match status" value="2"/>
</dbReference>
<dbReference type="PANTHER" id="PTHR15362:SF4">
    <property type="entry name" value="CDP-DIACYLGLYCEROL--INOSITOL 3-PHOSPHATIDYLTRANSFERASE"/>
    <property type="match status" value="1"/>
</dbReference>
<organism evidence="22 23">
    <name type="scientific">Globodera pallida</name>
    <name type="common">Potato cyst nematode worm</name>
    <name type="synonym">Heterodera pallida</name>
    <dbReference type="NCBI Taxonomy" id="36090"/>
    <lineage>
        <taxon>Eukaryota</taxon>
        <taxon>Metazoa</taxon>
        <taxon>Ecdysozoa</taxon>
        <taxon>Nematoda</taxon>
        <taxon>Chromadorea</taxon>
        <taxon>Rhabditida</taxon>
        <taxon>Tylenchina</taxon>
        <taxon>Tylenchomorpha</taxon>
        <taxon>Tylenchoidea</taxon>
        <taxon>Heteroderidae</taxon>
        <taxon>Heteroderinae</taxon>
        <taxon>Globodera</taxon>
    </lineage>
</organism>
<evidence type="ECO:0000256" key="15">
    <source>
        <dbReference type="ARBA" id="ARBA00023211"/>
    </source>
</evidence>
<dbReference type="GO" id="GO:0006661">
    <property type="term" value="P:phosphatidylinositol biosynthetic process"/>
    <property type="evidence" value="ECO:0007669"/>
    <property type="project" value="TreeGrafter"/>
</dbReference>
<evidence type="ECO:0000256" key="9">
    <source>
        <dbReference type="ARBA" id="ARBA00022723"/>
    </source>
</evidence>